<protein>
    <submittedName>
        <fullName evidence="1">Uncharacterized protein</fullName>
    </submittedName>
</protein>
<organism evidence="1 2">
    <name type="scientific">Engystomops pustulosus</name>
    <name type="common">Tungara frog</name>
    <name type="synonym">Physalaemus pustulosus</name>
    <dbReference type="NCBI Taxonomy" id="76066"/>
    <lineage>
        <taxon>Eukaryota</taxon>
        <taxon>Metazoa</taxon>
        <taxon>Chordata</taxon>
        <taxon>Craniata</taxon>
        <taxon>Vertebrata</taxon>
        <taxon>Euteleostomi</taxon>
        <taxon>Amphibia</taxon>
        <taxon>Batrachia</taxon>
        <taxon>Anura</taxon>
        <taxon>Neobatrachia</taxon>
        <taxon>Hyloidea</taxon>
        <taxon>Leptodactylidae</taxon>
        <taxon>Leiuperinae</taxon>
        <taxon>Engystomops</taxon>
    </lineage>
</organism>
<evidence type="ECO:0000313" key="1">
    <source>
        <dbReference type="EMBL" id="KAG8575928.1"/>
    </source>
</evidence>
<dbReference type="EMBL" id="WNYA01000004">
    <property type="protein sequence ID" value="KAG8575928.1"/>
    <property type="molecule type" value="Genomic_DNA"/>
</dbReference>
<gene>
    <name evidence="1" type="ORF">GDO81_009708</name>
</gene>
<proteinExistence type="predicted"/>
<dbReference type="Proteomes" id="UP000824782">
    <property type="component" value="Unassembled WGS sequence"/>
</dbReference>
<keyword evidence="2" id="KW-1185">Reference proteome</keyword>
<comment type="caution">
    <text evidence="1">The sequence shown here is derived from an EMBL/GenBank/DDBJ whole genome shotgun (WGS) entry which is preliminary data.</text>
</comment>
<dbReference type="AlphaFoldDB" id="A0AAV7BTM7"/>
<name>A0AAV7BTM7_ENGPU</name>
<reference evidence="1" key="1">
    <citation type="thesis" date="2020" institute="ProQuest LLC" country="789 East Eisenhower Parkway, Ann Arbor, MI, USA">
        <title>Comparative Genomics and Chromosome Evolution.</title>
        <authorList>
            <person name="Mudd A.B."/>
        </authorList>
    </citation>
    <scope>NUCLEOTIDE SEQUENCE</scope>
    <source>
        <strain evidence="1">237g6f4</strain>
        <tissue evidence="1">Blood</tissue>
    </source>
</reference>
<sequence>MSQMTFIISNCFNIFWRTKLQMKPHLRKKKVAKTYRDKINDSIWVSCMYKLNCSELLISFCQWVFSYVHMDIYYMNYPIPLFSYAMTKSV</sequence>
<evidence type="ECO:0000313" key="2">
    <source>
        <dbReference type="Proteomes" id="UP000824782"/>
    </source>
</evidence>
<accession>A0AAV7BTM7</accession>